<sequence>MPSNFPTHYHPGLHNHENFSYGNTKNILQPLPGFNLSVAEKKSSLEDLLSTFTLETRGRFDKDKACLDNIETHCSNMNATMKSLECKLVNLLI</sequence>
<gene>
    <name evidence="1" type="ORF">PanWU01x14_129300</name>
</gene>
<dbReference type="EMBL" id="JXTB01000101">
    <property type="protein sequence ID" value="PON63774.1"/>
    <property type="molecule type" value="Genomic_DNA"/>
</dbReference>
<protein>
    <submittedName>
        <fullName evidence="1">Uncharacterized protein</fullName>
    </submittedName>
</protein>
<evidence type="ECO:0000313" key="1">
    <source>
        <dbReference type="EMBL" id="PON63774.1"/>
    </source>
</evidence>
<comment type="caution">
    <text evidence="1">The sequence shown here is derived from an EMBL/GenBank/DDBJ whole genome shotgun (WGS) entry which is preliminary data.</text>
</comment>
<name>A0A2P5CRV5_PARAD</name>
<reference evidence="2" key="1">
    <citation type="submission" date="2016-06" db="EMBL/GenBank/DDBJ databases">
        <title>Parallel loss of symbiosis genes in relatives of nitrogen-fixing non-legume Parasponia.</title>
        <authorList>
            <person name="Van Velzen R."/>
            <person name="Holmer R."/>
            <person name="Bu F."/>
            <person name="Rutten L."/>
            <person name="Van Zeijl A."/>
            <person name="Liu W."/>
            <person name="Santuari L."/>
            <person name="Cao Q."/>
            <person name="Sharma T."/>
            <person name="Shen D."/>
            <person name="Roswanjaya Y."/>
            <person name="Wardhani T."/>
            <person name="Kalhor M.S."/>
            <person name="Jansen J."/>
            <person name="Van den Hoogen J."/>
            <person name="Gungor B."/>
            <person name="Hartog M."/>
            <person name="Hontelez J."/>
            <person name="Verver J."/>
            <person name="Yang W.-C."/>
            <person name="Schijlen E."/>
            <person name="Repin R."/>
            <person name="Schilthuizen M."/>
            <person name="Schranz E."/>
            <person name="Heidstra R."/>
            <person name="Miyata K."/>
            <person name="Fedorova E."/>
            <person name="Kohlen W."/>
            <person name="Bisseling T."/>
            <person name="Smit S."/>
            <person name="Geurts R."/>
        </authorList>
    </citation>
    <scope>NUCLEOTIDE SEQUENCE [LARGE SCALE GENOMIC DNA]</scope>
    <source>
        <strain evidence="2">cv. WU1-14</strain>
    </source>
</reference>
<proteinExistence type="predicted"/>
<keyword evidence="2" id="KW-1185">Reference proteome</keyword>
<dbReference type="OrthoDB" id="1750859at2759"/>
<dbReference type="AlphaFoldDB" id="A0A2P5CRV5"/>
<dbReference type="Proteomes" id="UP000237105">
    <property type="component" value="Unassembled WGS sequence"/>
</dbReference>
<accession>A0A2P5CRV5</accession>
<organism evidence="1 2">
    <name type="scientific">Parasponia andersonii</name>
    <name type="common">Sponia andersonii</name>
    <dbReference type="NCBI Taxonomy" id="3476"/>
    <lineage>
        <taxon>Eukaryota</taxon>
        <taxon>Viridiplantae</taxon>
        <taxon>Streptophyta</taxon>
        <taxon>Embryophyta</taxon>
        <taxon>Tracheophyta</taxon>
        <taxon>Spermatophyta</taxon>
        <taxon>Magnoliopsida</taxon>
        <taxon>eudicotyledons</taxon>
        <taxon>Gunneridae</taxon>
        <taxon>Pentapetalae</taxon>
        <taxon>rosids</taxon>
        <taxon>fabids</taxon>
        <taxon>Rosales</taxon>
        <taxon>Cannabaceae</taxon>
        <taxon>Parasponia</taxon>
    </lineage>
</organism>
<evidence type="ECO:0000313" key="2">
    <source>
        <dbReference type="Proteomes" id="UP000237105"/>
    </source>
</evidence>